<dbReference type="OrthoDB" id="5371334at2759"/>
<organism evidence="1 2">
    <name type="scientific">Pseudocercospora fuligena</name>
    <dbReference type="NCBI Taxonomy" id="685502"/>
    <lineage>
        <taxon>Eukaryota</taxon>
        <taxon>Fungi</taxon>
        <taxon>Dikarya</taxon>
        <taxon>Ascomycota</taxon>
        <taxon>Pezizomycotina</taxon>
        <taxon>Dothideomycetes</taxon>
        <taxon>Dothideomycetidae</taxon>
        <taxon>Mycosphaerellales</taxon>
        <taxon>Mycosphaerellaceae</taxon>
        <taxon>Pseudocercospora</taxon>
    </lineage>
</organism>
<evidence type="ECO:0000313" key="2">
    <source>
        <dbReference type="Proteomes" id="UP000660729"/>
    </source>
</evidence>
<gene>
    <name evidence="1" type="ORF">HII31_02852</name>
</gene>
<sequence>MSVPITVIAAGLYSKTAIPERDYPWAGMVLAGYGTEPTQAIIEARGKFATNVYDPNDFPFGHNPEVHIGPFLKEDKISLMMGSEGTCDPALRELCWKQNTPFFLDEVINMGSVWQARSEELKADVTIPVLYAMGTQEWLWKHTKAHVDDFTKGFINAPRIEGALITGAPHAIEWSRVGAGWWTRVFGWAAEVTAGLEIAKLGLKDYE</sequence>
<comment type="caution">
    <text evidence="1">The sequence shown here is derived from an EMBL/GenBank/DDBJ whole genome shotgun (WGS) entry which is preliminary data.</text>
</comment>
<evidence type="ECO:0000313" key="1">
    <source>
        <dbReference type="EMBL" id="KAF7195835.1"/>
    </source>
</evidence>
<protein>
    <submittedName>
        <fullName evidence="1">Uncharacterized protein</fullName>
    </submittedName>
</protein>
<proteinExistence type="predicted"/>
<dbReference type="Proteomes" id="UP000660729">
    <property type="component" value="Unassembled WGS sequence"/>
</dbReference>
<name>A0A8H6VL77_9PEZI</name>
<reference evidence="1" key="1">
    <citation type="submission" date="2020-04" db="EMBL/GenBank/DDBJ databases">
        <title>Draft genome resource of the tomato pathogen Pseudocercospora fuligena.</title>
        <authorList>
            <person name="Zaccaron A."/>
        </authorList>
    </citation>
    <scope>NUCLEOTIDE SEQUENCE</scope>
    <source>
        <strain evidence="1">PF001</strain>
    </source>
</reference>
<accession>A0A8H6VL77</accession>
<dbReference type="EMBL" id="JABCIY010000036">
    <property type="protein sequence ID" value="KAF7195835.1"/>
    <property type="molecule type" value="Genomic_DNA"/>
</dbReference>
<dbReference type="AlphaFoldDB" id="A0A8H6VL77"/>
<keyword evidence="2" id="KW-1185">Reference proteome</keyword>